<evidence type="ECO:0000313" key="3">
    <source>
        <dbReference type="Proteomes" id="UP000299102"/>
    </source>
</evidence>
<comment type="caution">
    <text evidence="2">The sequence shown here is derived from an EMBL/GenBank/DDBJ whole genome shotgun (WGS) entry which is preliminary data.</text>
</comment>
<name>A0A4C1XGQ7_EUMVA</name>
<gene>
    <name evidence="2" type="ORF">EVAR_34715_1</name>
</gene>
<accession>A0A4C1XGQ7</accession>
<dbReference type="EMBL" id="BGZK01000815">
    <property type="protein sequence ID" value="GBP61479.1"/>
    <property type="molecule type" value="Genomic_DNA"/>
</dbReference>
<dbReference type="Proteomes" id="UP000299102">
    <property type="component" value="Unassembled WGS sequence"/>
</dbReference>
<sequence length="129" mass="14566">MIRQNEERIQTKTTDKWLNVVIGVASVAAVALVCLMTYLSIKHSHKWKQREKTAGGRLGKWLHSGMEAVREECCDHHRTPPQVKRTSGLMVRPERVGDTARSRLVTGLRSGVSVLTRGRIFLVGIFFVQ</sequence>
<keyword evidence="1" id="KW-0812">Transmembrane</keyword>
<evidence type="ECO:0000313" key="2">
    <source>
        <dbReference type="EMBL" id="GBP61479.1"/>
    </source>
</evidence>
<dbReference type="AlphaFoldDB" id="A0A4C1XGQ7"/>
<organism evidence="2 3">
    <name type="scientific">Eumeta variegata</name>
    <name type="common">Bagworm moth</name>
    <name type="synonym">Eumeta japonica</name>
    <dbReference type="NCBI Taxonomy" id="151549"/>
    <lineage>
        <taxon>Eukaryota</taxon>
        <taxon>Metazoa</taxon>
        <taxon>Ecdysozoa</taxon>
        <taxon>Arthropoda</taxon>
        <taxon>Hexapoda</taxon>
        <taxon>Insecta</taxon>
        <taxon>Pterygota</taxon>
        <taxon>Neoptera</taxon>
        <taxon>Endopterygota</taxon>
        <taxon>Lepidoptera</taxon>
        <taxon>Glossata</taxon>
        <taxon>Ditrysia</taxon>
        <taxon>Tineoidea</taxon>
        <taxon>Psychidae</taxon>
        <taxon>Oiketicinae</taxon>
        <taxon>Eumeta</taxon>
    </lineage>
</organism>
<keyword evidence="1" id="KW-1133">Transmembrane helix</keyword>
<proteinExistence type="predicted"/>
<protein>
    <submittedName>
        <fullName evidence="2">Uncharacterized protein</fullName>
    </submittedName>
</protein>
<keyword evidence="3" id="KW-1185">Reference proteome</keyword>
<evidence type="ECO:0000256" key="1">
    <source>
        <dbReference type="SAM" id="Phobius"/>
    </source>
</evidence>
<reference evidence="2 3" key="1">
    <citation type="journal article" date="2019" name="Commun. Biol.">
        <title>The bagworm genome reveals a unique fibroin gene that provides high tensile strength.</title>
        <authorList>
            <person name="Kono N."/>
            <person name="Nakamura H."/>
            <person name="Ohtoshi R."/>
            <person name="Tomita M."/>
            <person name="Numata K."/>
            <person name="Arakawa K."/>
        </authorList>
    </citation>
    <scope>NUCLEOTIDE SEQUENCE [LARGE SCALE GENOMIC DNA]</scope>
</reference>
<feature type="transmembrane region" description="Helical" evidence="1">
    <location>
        <begin position="20"/>
        <end position="41"/>
    </location>
</feature>
<keyword evidence="1" id="KW-0472">Membrane</keyword>